<keyword evidence="2" id="KW-1185">Reference proteome</keyword>
<dbReference type="Proteomes" id="UP000269154">
    <property type="component" value="Unassembled WGS sequence"/>
</dbReference>
<dbReference type="AlphaFoldDB" id="A0A3N6NTY7"/>
<accession>A0A3N6NTY7</accession>
<reference evidence="1 2" key="1">
    <citation type="journal article" date="2018" name="ACS Chem. Biol.">
        <title>Ketoreductase domain dysfunction expands chemodiversity: malyngamide biosynthesis in the cyanobacterium Okeania hirsuta.</title>
        <authorList>
            <person name="Moss N.A."/>
            <person name="Leao T."/>
            <person name="Rankin M."/>
            <person name="McCullough T.M."/>
            <person name="Qu P."/>
            <person name="Korobeynikov A."/>
            <person name="Smith J.L."/>
            <person name="Gerwick L."/>
            <person name="Gerwick W.H."/>
        </authorList>
    </citation>
    <scope>NUCLEOTIDE SEQUENCE [LARGE SCALE GENOMIC DNA]</scope>
    <source>
        <strain evidence="1 2">PAB10Feb10-1</strain>
    </source>
</reference>
<protein>
    <submittedName>
        <fullName evidence="1">Uncharacterized protein</fullName>
    </submittedName>
</protein>
<gene>
    <name evidence="1" type="ORF">D5R40_16820</name>
</gene>
<dbReference type="RefSeq" id="WP_124144405.1">
    <property type="nucleotide sequence ID" value="NZ_CAWOKI010000017.1"/>
</dbReference>
<name>A0A3N6NTY7_9CYAN</name>
<sequence length="615" mass="72746">MINFAELKPRVNTKYSFVGIEKKGSKLIFHLPKGFTQDDPNINNFDFKCELFFKLYKVLKIVQNIYQEKGYLQKNIKINDRDGVLKQEAGKEVIINDNQESIFYSKLDALDNILDVYDELKILALVSRLSKSETIDYSKIHRYLHKSTFLNNGAIFIDSIDIPRQQISYEAADIVAMYCYIFTEIKQKLGENVNPEIAALSARFRQKYIGYEYSLFSENYYSLIINTLRDALETIDNYTALKDIDYWDFYDAVEKFLFGELDDVEDGKIWGFNNFHSVWEGMCLTYLLRYTNPCFVCYLNSRYIASEIIAHLNYKNRIIDLSKIFHVNGKDIFPDAVIISFNTKNNRSNFTLSNLIPPTTSYKIEKVKNWNDLHYYTTFKCNKYQLKIAVLNQNPELENHTFNELAKFCKLEGDTLIVNSLPNQFYSYWEILDDFSLEQLQMMENLNHIFYLALKFGILSPDRFFQRFIDYVLGSEYLLKDNIFYLSLFRDKDRLRSLKEINQSFSNFLNKIMNKISIQVIDIKYANFDYYLNPGNREEVKSRSVRKQFVYEYLIQNYLENYQSTVKNWSINSEFWLPTYRKNLPVLTPGAKYMDDYVKLMGVNIVKVIHSYIEG</sequence>
<evidence type="ECO:0000313" key="2">
    <source>
        <dbReference type="Proteomes" id="UP000269154"/>
    </source>
</evidence>
<dbReference type="EMBL" id="RCBY01000092">
    <property type="protein sequence ID" value="RQH39617.1"/>
    <property type="molecule type" value="Genomic_DNA"/>
</dbReference>
<comment type="caution">
    <text evidence="1">The sequence shown here is derived from an EMBL/GenBank/DDBJ whole genome shotgun (WGS) entry which is preliminary data.</text>
</comment>
<organism evidence="1 2">
    <name type="scientific">Okeania hirsuta</name>
    <dbReference type="NCBI Taxonomy" id="1458930"/>
    <lineage>
        <taxon>Bacteria</taxon>
        <taxon>Bacillati</taxon>
        <taxon>Cyanobacteriota</taxon>
        <taxon>Cyanophyceae</taxon>
        <taxon>Oscillatoriophycideae</taxon>
        <taxon>Oscillatoriales</taxon>
        <taxon>Microcoleaceae</taxon>
        <taxon>Okeania</taxon>
    </lineage>
</organism>
<proteinExistence type="predicted"/>
<dbReference type="OrthoDB" id="8776251at2"/>
<evidence type="ECO:0000313" key="1">
    <source>
        <dbReference type="EMBL" id="RQH39617.1"/>
    </source>
</evidence>